<protein>
    <recommendedName>
        <fullName evidence="7">OmpR/PhoB-type domain-containing protein</fullName>
    </recommendedName>
</protein>
<evidence type="ECO:0000256" key="3">
    <source>
        <dbReference type="ARBA" id="ARBA00023015"/>
    </source>
</evidence>
<keyword evidence="4 6" id="KW-0238">DNA-binding</keyword>
<name>A0ABR5IUQ7_9ACTN</name>
<dbReference type="InterPro" id="IPR011990">
    <property type="entry name" value="TPR-like_helical_dom_sf"/>
</dbReference>
<feature type="non-terminal residue" evidence="8">
    <location>
        <position position="269"/>
    </location>
</feature>
<evidence type="ECO:0000256" key="4">
    <source>
        <dbReference type="ARBA" id="ARBA00023125"/>
    </source>
</evidence>
<keyword evidence="3" id="KW-0805">Transcription regulation</keyword>
<gene>
    <name evidence="8" type="ORF">ADK38_39810</name>
</gene>
<keyword evidence="5" id="KW-0804">Transcription</keyword>
<evidence type="ECO:0000256" key="6">
    <source>
        <dbReference type="PROSITE-ProRule" id="PRU01091"/>
    </source>
</evidence>
<dbReference type="InterPro" id="IPR016032">
    <property type="entry name" value="Sig_transdc_resp-reg_C-effctor"/>
</dbReference>
<dbReference type="SUPFAM" id="SSF46894">
    <property type="entry name" value="C-terminal effector domain of the bipartite response regulators"/>
    <property type="match status" value="1"/>
</dbReference>
<dbReference type="InterPro" id="IPR051677">
    <property type="entry name" value="AfsR-DnrI-RedD_regulator"/>
</dbReference>
<accession>A0ABR5IUQ7</accession>
<dbReference type="Proteomes" id="UP000037020">
    <property type="component" value="Unassembled WGS sequence"/>
</dbReference>
<evidence type="ECO:0000256" key="1">
    <source>
        <dbReference type="ARBA" id="ARBA00005820"/>
    </source>
</evidence>
<feature type="domain" description="OmpR/PhoB-type" evidence="7">
    <location>
        <begin position="1"/>
        <end position="100"/>
    </location>
</feature>
<dbReference type="InterPro" id="IPR001867">
    <property type="entry name" value="OmpR/PhoB-type_DNA-bd"/>
</dbReference>
<organism evidence="8 9">
    <name type="scientific">Streptomyces varsoviensis</name>
    <dbReference type="NCBI Taxonomy" id="67373"/>
    <lineage>
        <taxon>Bacteria</taxon>
        <taxon>Bacillati</taxon>
        <taxon>Actinomycetota</taxon>
        <taxon>Actinomycetes</taxon>
        <taxon>Kitasatosporales</taxon>
        <taxon>Streptomycetaceae</taxon>
        <taxon>Streptomyces</taxon>
    </lineage>
</organism>
<dbReference type="Pfam" id="PF00486">
    <property type="entry name" value="Trans_reg_C"/>
    <property type="match status" value="1"/>
</dbReference>
<dbReference type="CDD" id="cd15831">
    <property type="entry name" value="BTAD"/>
    <property type="match status" value="1"/>
</dbReference>
<sequence>MEIKVLGPLDGRVNDVCVVPTASKPRQVFAMLALNVGQVVSVPVLMEELWGERPPRSAATTLQTYVLQLRRQLESALESDRTRNAKDVLRSRFNGYLIDAEPRDVDVYAYEDLAARGRRALEGGDAERAAGLLREALDVWRGPALADVWTGSRLAVEQTRLEESRLIALESRIEADLLLGRHYSVLGELSVLVAQHPWHENLHVHYMVALYHTGRQWQALDVYRRLRETLVDEFGLEPSPRLQSVQQAILSADPKLEAAGARAPFALAD</sequence>
<dbReference type="SMART" id="SM01043">
    <property type="entry name" value="BTAD"/>
    <property type="match status" value="1"/>
</dbReference>
<dbReference type="PANTHER" id="PTHR35807">
    <property type="entry name" value="TRANSCRIPTIONAL REGULATOR REDD-RELATED"/>
    <property type="match status" value="1"/>
</dbReference>
<dbReference type="Pfam" id="PF03704">
    <property type="entry name" value="BTAD"/>
    <property type="match status" value="1"/>
</dbReference>
<feature type="DNA-binding region" description="OmpR/PhoB-type" evidence="6">
    <location>
        <begin position="1"/>
        <end position="100"/>
    </location>
</feature>
<dbReference type="Gene3D" id="1.25.40.10">
    <property type="entry name" value="Tetratricopeptide repeat domain"/>
    <property type="match status" value="1"/>
</dbReference>
<dbReference type="PANTHER" id="PTHR35807:SF1">
    <property type="entry name" value="TRANSCRIPTIONAL REGULATOR REDD"/>
    <property type="match status" value="1"/>
</dbReference>
<dbReference type="SMART" id="SM00862">
    <property type="entry name" value="Trans_reg_C"/>
    <property type="match status" value="1"/>
</dbReference>
<dbReference type="EMBL" id="LGUT01003784">
    <property type="protein sequence ID" value="KOG76442.1"/>
    <property type="molecule type" value="Genomic_DNA"/>
</dbReference>
<proteinExistence type="inferred from homology"/>
<evidence type="ECO:0000256" key="2">
    <source>
        <dbReference type="ARBA" id="ARBA00023012"/>
    </source>
</evidence>
<evidence type="ECO:0000313" key="9">
    <source>
        <dbReference type="Proteomes" id="UP000037020"/>
    </source>
</evidence>
<comment type="caution">
    <text evidence="8">The sequence shown here is derived from an EMBL/GenBank/DDBJ whole genome shotgun (WGS) entry which is preliminary data.</text>
</comment>
<dbReference type="RefSeq" id="WP_398243229.1">
    <property type="nucleotide sequence ID" value="NZ_JBIRHZ010000002.1"/>
</dbReference>
<dbReference type="SUPFAM" id="SSF48452">
    <property type="entry name" value="TPR-like"/>
    <property type="match status" value="1"/>
</dbReference>
<evidence type="ECO:0000259" key="7">
    <source>
        <dbReference type="PROSITE" id="PS51755"/>
    </source>
</evidence>
<dbReference type="PROSITE" id="PS51755">
    <property type="entry name" value="OMPR_PHOB"/>
    <property type="match status" value="1"/>
</dbReference>
<comment type="similarity">
    <text evidence="1">Belongs to the AfsR/DnrI/RedD regulatory family.</text>
</comment>
<evidence type="ECO:0000313" key="8">
    <source>
        <dbReference type="EMBL" id="KOG76442.1"/>
    </source>
</evidence>
<evidence type="ECO:0000256" key="5">
    <source>
        <dbReference type="ARBA" id="ARBA00023163"/>
    </source>
</evidence>
<dbReference type="InterPro" id="IPR005158">
    <property type="entry name" value="BTAD"/>
</dbReference>
<reference evidence="8 9" key="1">
    <citation type="submission" date="2015-07" db="EMBL/GenBank/DDBJ databases">
        <authorList>
            <person name="Ju K.-S."/>
            <person name="Doroghazi J.R."/>
            <person name="Metcalf W.W."/>
        </authorList>
    </citation>
    <scope>NUCLEOTIDE SEQUENCE [LARGE SCALE GENOMIC DNA]</scope>
    <source>
        <strain evidence="8 9">NRRL B-3589</strain>
    </source>
</reference>
<dbReference type="InterPro" id="IPR036388">
    <property type="entry name" value="WH-like_DNA-bd_sf"/>
</dbReference>
<dbReference type="Gene3D" id="1.10.10.10">
    <property type="entry name" value="Winged helix-like DNA-binding domain superfamily/Winged helix DNA-binding domain"/>
    <property type="match status" value="1"/>
</dbReference>
<keyword evidence="9" id="KW-1185">Reference proteome</keyword>
<keyword evidence="2" id="KW-0902">Two-component regulatory system</keyword>